<feature type="transmembrane region" description="Helical" evidence="1">
    <location>
        <begin position="144"/>
        <end position="162"/>
    </location>
</feature>
<keyword evidence="1" id="KW-0812">Transmembrane</keyword>
<dbReference type="AlphaFoldDB" id="A0A174D3G2"/>
<comment type="caution">
    <text evidence="2">The sequence shown here is derived from an EMBL/GenBank/DDBJ whole genome shotgun (WGS) entry which is preliminary data.</text>
</comment>
<keyword evidence="1" id="KW-0472">Membrane</keyword>
<dbReference type="InterPro" id="IPR025699">
    <property type="entry name" value="ABC2_memb-like"/>
</dbReference>
<feature type="transmembrane region" description="Helical" evidence="1">
    <location>
        <begin position="79"/>
        <end position="104"/>
    </location>
</feature>
<organism evidence="2 3">
    <name type="scientific">Clostridium paraputrificum</name>
    <dbReference type="NCBI Taxonomy" id="29363"/>
    <lineage>
        <taxon>Bacteria</taxon>
        <taxon>Bacillati</taxon>
        <taxon>Bacillota</taxon>
        <taxon>Clostridia</taxon>
        <taxon>Eubacteriales</taxon>
        <taxon>Clostridiaceae</taxon>
        <taxon>Clostridium</taxon>
    </lineage>
</organism>
<evidence type="ECO:0000256" key="1">
    <source>
        <dbReference type="SAM" id="Phobius"/>
    </source>
</evidence>
<name>A0A174D3G2_9CLOT</name>
<keyword evidence="3" id="KW-1185">Reference proteome</keyword>
<feature type="transmembrane region" description="Helical" evidence="1">
    <location>
        <begin position="39"/>
        <end position="58"/>
    </location>
</feature>
<sequence length="206" mass="23668">MKNIEYLLRMQYINMMSMNKTIILTLSLGIISSLIFPELLLVSIIAVFFVVMFSSLGAEKRCNVDNLVRSLPVSNKEYIFSRYLFNIISSIISIIIITILSIIIKDSIDLTIGMVFLLELFYVGVLLSITLPRTLFYDFKKVNALDYCLIIIPMVLIVNSTWKLTIESFPSTNIYVLIILGIICLVICVFFSYVVVLHIYERKEYS</sequence>
<keyword evidence="1" id="KW-1133">Transmembrane helix</keyword>
<dbReference type="GeneID" id="42775615"/>
<accession>A0A174D3G2</accession>
<dbReference type="Proteomes" id="UP000092714">
    <property type="component" value="Unassembled WGS sequence"/>
</dbReference>
<evidence type="ECO:0000313" key="3">
    <source>
        <dbReference type="Proteomes" id="UP000092714"/>
    </source>
</evidence>
<dbReference type="Pfam" id="PF13346">
    <property type="entry name" value="ABC2_membrane_5"/>
    <property type="match status" value="1"/>
</dbReference>
<feature type="transmembrane region" description="Helical" evidence="1">
    <location>
        <begin position="12"/>
        <end position="33"/>
    </location>
</feature>
<protein>
    <recommendedName>
        <fullName evidence="4">ABC-2 transporter permease</fullName>
    </recommendedName>
</protein>
<evidence type="ECO:0008006" key="4">
    <source>
        <dbReference type="Google" id="ProtNLM"/>
    </source>
</evidence>
<proteinExistence type="predicted"/>
<gene>
    <name evidence="2" type="ORF">CP373A1_02360</name>
</gene>
<dbReference type="EMBL" id="MAPZ01000010">
    <property type="protein sequence ID" value="OBY11785.1"/>
    <property type="molecule type" value="Genomic_DNA"/>
</dbReference>
<feature type="transmembrane region" description="Helical" evidence="1">
    <location>
        <begin position="110"/>
        <end position="132"/>
    </location>
</feature>
<dbReference type="RefSeq" id="WP_027097781.1">
    <property type="nucleotide sequence ID" value="NZ_CYZW01000004.1"/>
</dbReference>
<reference evidence="2 3" key="1">
    <citation type="submission" date="2016-06" db="EMBL/GenBank/DDBJ databases">
        <authorList>
            <person name="Kjaerup R.B."/>
            <person name="Dalgaard T.S."/>
            <person name="Juul-Madsen H.R."/>
        </authorList>
    </citation>
    <scope>NUCLEOTIDE SEQUENCE [LARGE SCALE GENOMIC DNA]</scope>
    <source>
        <strain evidence="2 3">373-A1</strain>
    </source>
</reference>
<feature type="transmembrane region" description="Helical" evidence="1">
    <location>
        <begin position="174"/>
        <end position="200"/>
    </location>
</feature>
<evidence type="ECO:0000313" key="2">
    <source>
        <dbReference type="EMBL" id="OBY11785.1"/>
    </source>
</evidence>